<dbReference type="Proteomes" id="UP000434580">
    <property type="component" value="Unassembled WGS sequence"/>
</dbReference>
<keyword evidence="8" id="KW-0131">Cell cycle</keyword>
<keyword evidence="5 12" id="KW-0132">Cell division</keyword>
<evidence type="ECO:0000256" key="10">
    <source>
        <dbReference type="ARBA" id="ARBA00026068"/>
    </source>
</evidence>
<evidence type="ECO:0000256" key="1">
    <source>
        <dbReference type="ARBA" id="ARBA00004496"/>
    </source>
</evidence>
<dbReference type="GO" id="GO:0030428">
    <property type="term" value="C:cell septum"/>
    <property type="evidence" value="ECO:0007669"/>
    <property type="project" value="TreeGrafter"/>
</dbReference>
<evidence type="ECO:0000256" key="3">
    <source>
        <dbReference type="ARBA" id="ARBA00015195"/>
    </source>
</evidence>
<name>A0A5S9MRJ9_9GAMM</name>
<evidence type="ECO:0000256" key="7">
    <source>
        <dbReference type="ARBA" id="ARBA00023210"/>
    </source>
</evidence>
<gene>
    <name evidence="12" type="primary">zapA</name>
    <name evidence="12" type="ORF">DPBNPPHM_00732</name>
    <name evidence="13" type="ORF">OPDIPICF_01726</name>
</gene>
<protein>
    <recommendedName>
        <fullName evidence="3">Cell division protein ZapA</fullName>
    </recommendedName>
    <alternativeName>
        <fullName evidence="11">Z ring-associated protein ZapA</fullName>
    </alternativeName>
</protein>
<proteinExistence type="inferred from homology"/>
<dbReference type="SUPFAM" id="SSF102829">
    <property type="entry name" value="Cell division protein ZapA-like"/>
    <property type="match status" value="1"/>
</dbReference>
<evidence type="ECO:0000313" key="13">
    <source>
        <dbReference type="EMBL" id="CAA0115423.1"/>
    </source>
</evidence>
<dbReference type="GO" id="GO:0032153">
    <property type="term" value="C:cell division site"/>
    <property type="evidence" value="ECO:0007669"/>
    <property type="project" value="TreeGrafter"/>
</dbReference>
<dbReference type="EMBL" id="CACSIO010000023">
    <property type="protein sequence ID" value="CAA0115423.1"/>
    <property type="molecule type" value="Genomic_DNA"/>
</dbReference>
<dbReference type="PANTHER" id="PTHR34981:SF1">
    <property type="entry name" value="CELL DIVISION PROTEIN ZAPA"/>
    <property type="match status" value="1"/>
</dbReference>
<dbReference type="Gene3D" id="1.20.5.50">
    <property type="match status" value="1"/>
</dbReference>
<keyword evidence="6" id="KW-0175">Coiled coil</keyword>
<dbReference type="Proteomes" id="UP000441399">
    <property type="component" value="Unassembled WGS sequence"/>
</dbReference>
<evidence type="ECO:0000256" key="6">
    <source>
        <dbReference type="ARBA" id="ARBA00023054"/>
    </source>
</evidence>
<dbReference type="InterPro" id="IPR007838">
    <property type="entry name" value="Cell_div_ZapA-like"/>
</dbReference>
<evidence type="ECO:0000256" key="8">
    <source>
        <dbReference type="ARBA" id="ARBA00023306"/>
    </source>
</evidence>
<reference evidence="14 15" key="1">
    <citation type="submission" date="2019-11" db="EMBL/GenBank/DDBJ databases">
        <authorList>
            <person name="Holert J."/>
        </authorList>
    </citation>
    <scope>NUCLEOTIDE SEQUENCE [LARGE SCALE GENOMIC DNA]</scope>
    <source>
        <strain evidence="12">BC5_2</strain>
        <strain evidence="13">SB11_3</strain>
    </source>
</reference>
<comment type="subcellular location">
    <subcellularLocation>
        <location evidence="1">Cytoplasm</location>
    </subcellularLocation>
</comment>
<evidence type="ECO:0000256" key="2">
    <source>
        <dbReference type="ARBA" id="ARBA00010074"/>
    </source>
</evidence>
<dbReference type="GO" id="GO:0000921">
    <property type="term" value="P:septin ring assembly"/>
    <property type="evidence" value="ECO:0007669"/>
    <property type="project" value="TreeGrafter"/>
</dbReference>
<evidence type="ECO:0000313" key="12">
    <source>
        <dbReference type="EMBL" id="CAA0084493.1"/>
    </source>
</evidence>
<dbReference type="Gene3D" id="3.30.160.880">
    <property type="entry name" value="Cell division protein ZapA protomer, N-terminal domain"/>
    <property type="match status" value="1"/>
</dbReference>
<evidence type="ECO:0000256" key="4">
    <source>
        <dbReference type="ARBA" id="ARBA00022490"/>
    </source>
</evidence>
<comment type="subunit">
    <text evidence="10">Homodimer. Interacts with FtsZ.</text>
</comment>
<dbReference type="GO" id="GO:0005829">
    <property type="term" value="C:cytosol"/>
    <property type="evidence" value="ECO:0007669"/>
    <property type="project" value="TreeGrafter"/>
</dbReference>
<accession>A0A5S9MRJ9</accession>
<evidence type="ECO:0000256" key="5">
    <source>
        <dbReference type="ARBA" id="ARBA00022618"/>
    </source>
</evidence>
<evidence type="ECO:0000256" key="9">
    <source>
        <dbReference type="ARBA" id="ARBA00024910"/>
    </source>
</evidence>
<keyword evidence="7" id="KW-0717">Septation</keyword>
<dbReference type="Pfam" id="PF05164">
    <property type="entry name" value="ZapA"/>
    <property type="match status" value="1"/>
</dbReference>
<keyword evidence="15" id="KW-1185">Reference proteome</keyword>
<keyword evidence="4" id="KW-0963">Cytoplasm</keyword>
<dbReference type="OrthoDB" id="5772359at2"/>
<dbReference type="EMBL" id="CACSII010000001">
    <property type="protein sequence ID" value="CAA0084493.1"/>
    <property type="molecule type" value="Genomic_DNA"/>
</dbReference>
<dbReference type="GO" id="GO:0043093">
    <property type="term" value="P:FtsZ-dependent cytokinesis"/>
    <property type="evidence" value="ECO:0007669"/>
    <property type="project" value="TreeGrafter"/>
</dbReference>
<evidence type="ECO:0000256" key="11">
    <source>
        <dbReference type="ARBA" id="ARBA00033158"/>
    </source>
</evidence>
<dbReference type="AlphaFoldDB" id="A0A5S9MRJ9"/>
<sequence length="104" mass="11614">MTAAPNKSVIKLLGKEYQIACSPEEEKALEQAAHYLDEQMRGIRDSGKVIGLERIAIMAALNISHELLSTTTTDESEVARQQAQVQKLNSKLDDTLHRLKQIKI</sequence>
<evidence type="ECO:0000313" key="15">
    <source>
        <dbReference type="Proteomes" id="UP000441399"/>
    </source>
</evidence>
<comment type="function">
    <text evidence="9">Activator of cell division through the inhibition of FtsZ GTPase activity, therefore promoting FtsZ assembly into bundles of protofilaments necessary for the formation of the division Z ring. It is recruited early at mid-cell but it is not essential for cell division.</text>
</comment>
<organism evidence="12 14">
    <name type="scientific">BD1-7 clade bacterium</name>
    <dbReference type="NCBI Taxonomy" id="2029982"/>
    <lineage>
        <taxon>Bacteria</taxon>
        <taxon>Pseudomonadati</taxon>
        <taxon>Pseudomonadota</taxon>
        <taxon>Gammaproteobacteria</taxon>
        <taxon>Cellvibrionales</taxon>
        <taxon>Spongiibacteraceae</taxon>
        <taxon>BD1-7 clade</taxon>
    </lineage>
</organism>
<dbReference type="GO" id="GO:0000917">
    <property type="term" value="P:division septum assembly"/>
    <property type="evidence" value="ECO:0007669"/>
    <property type="project" value="UniProtKB-KW"/>
</dbReference>
<dbReference type="InterPro" id="IPR036192">
    <property type="entry name" value="Cell_div_ZapA-like_sf"/>
</dbReference>
<comment type="similarity">
    <text evidence="2">Belongs to the ZapA family. Type 1 subfamily.</text>
</comment>
<dbReference type="InterPro" id="IPR042233">
    <property type="entry name" value="Cell_div_ZapA_N"/>
</dbReference>
<dbReference type="PANTHER" id="PTHR34981">
    <property type="entry name" value="CELL DIVISION PROTEIN ZAPA"/>
    <property type="match status" value="1"/>
</dbReference>
<evidence type="ECO:0000313" key="14">
    <source>
        <dbReference type="Proteomes" id="UP000434580"/>
    </source>
</evidence>